<keyword evidence="2" id="KW-1185">Reference proteome</keyword>
<gene>
    <name evidence="1" type="ORF">ACFO3O_20755</name>
</gene>
<dbReference type="RefSeq" id="WP_379982457.1">
    <property type="nucleotide sequence ID" value="NZ_JBHSFV010000018.1"/>
</dbReference>
<dbReference type="EMBL" id="JBHSFV010000018">
    <property type="protein sequence ID" value="MFC4636349.1"/>
    <property type="molecule type" value="Genomic_DNA"/>
</dbReference>
<dbReference type="Proteomes" id="UP001596043">
    <property type="component" value="Unassembled WGS sequence"/>
</dbReference>
<dbReference type="Gene3D" id="1.10.30.50">
    <property type="match status" value="1"/>
</dbReference>
<reference evidence="2" key="1">
    <citation type="journal article" date="2019" name="Int. J. Syst. Evol. Microbiol.">
        <title>The Global Catalogue of Microorganisms (GCM) 10K type strain sequencing project: providing services to taxonomists for standard genome sequencing and annotation.</title>
        <authorList>
            <consortium name="The Broad Institute Genomics Platform"/>
            <consortium name="The Broad Institute Genome Sequencing Center for Infectious Disease"/>
            <person name="Wu L."/>
            <person name="Ma J."/>
        </authorList>
    </citation>
    <scope>NUCLEOTIDE SEQUENCE [LARGE SCALE GENOMIC DNA]</scope>
    <source>
        <strain evidence="2">YJ-61-S</strain>
    </source>
</reference>
<accession>A0ABV9I4H9</accession>
<evidence type="ECO:0008006" key="3">
    <source>
        <dbReference type="Google" id="ProtNLM"/>
    </source>
</evidence>
<name>A0ABV9I4H9_9FLAO</name>
<evidence type="ECO:0000313" key="1">
    <source>
        <dbReference type="EMBL" id="MFC4636349.1"/>
    </source>
</evidence>
<comment type="caution">
    <text evidence="1">The sequence shown here is derived from an EMBL/GenBank/DDBJ whole genome shotgun (WGS) entry which is preliminary data.</text>
</comment>
<proteinExistence type="predicted"/>
<evidence type="ECO:0000313" key="2">
    <source>
        <dbReference type="Proteomes" id="UP001596043"/>
    </source>
</evidence>
<sequence length="285" mass="33554">MRKLSRIRDMGIPPTFVGDLRKKQLLKLVKTERDIKNGILEKHKFPSTWSPCKEQLHKESYSKCAYCESPTTVVSYGDVEHYRPKSKYWWLAYCYDNYLASCTLCNQKYKKAKFKTLHTPIKPPLIKKNSTDTYLEKIVDRITPDPIQETDGVPWDTYCQEHIAERPLLLNPYIDDPKAYFGWEVSPENESVRLVPLDAQNKLHKKIVKASEEDYGINRPELCFHRFEAYLVYCAARLISEDVNIPDNYRTMQRRIRERLLRDESAYSGMLQYFEQKPTTAIIIP</sequence>
<organism evidence="1 2">
    <name type="scientific">Dokdonia ponticola</name>
    <dbReference type="NCBI Taxonomy" id="2041041"/>
    <lineage>
        <taxon>Bacteria</taxon>
        <taxon>Pseudomonadati</taxon>
        <taxon>Bacteroidota</taxon>
        <taxon>Flavobacteriia</taxon>
        <taxon>Flavobacteriales</taxon>
        <taxon>Flavobacteriaceae</taxon>
        <taxon>Dokdonia</taxon>
    </lineage>
</organism>
<protein>
    <recommendedName>
        <fullName evidence="3">HNH nuclease domain-containing protein</fullName>
    </recommendedName>
</protein>